<protein>
    <submittedName>
        <fullName evidence="1">Uncharacterized protein</fullName>
    </submittedName>
</protein>
<keyword evidence="2" id="KW-1185">Reference proteome</keyword>
<comment type="caution">
    <text evidence="1">The sequence shown here is derived from an EMBL/GenBank/DDBJ whole genome shotgun (WGS) entry which is preliminary data.</text>
</comment>
<accession>A0A9P1A1K7</accession>
<dbReference type="EMBL" id="CAMAPE010000083">
    <property type="protein sequence ID" value="CAH9120222.1"/>
    <property type="molecule type" value="Genomic_DNA"/>
</dbReference>
<sequence>MDDLVKLIWGCWTIWSERNQRVWKDNSMMPQQFMYKAENLVVSWAQAQSTRCIGRHSGLSSATFWRQPTVGKMKLNIDAAVRGFKCHLGWCVRDDGGGL</sequence>
<dbReference type="Proteomes" id="UP001152484">
    <property type="component" value="Unassembled WGS sequence"/>
</dbReference>
<reference evidence="1" key="1">
    <citation type="submission" date="2022-07" db="EMBL/GenBank/DDBJ databases">
        <authorList>
            <person name="Macas J."/>
            <person name="Novak P."/>
            <person name="Neumann P."/>
        </authorList>
    </citation>
    <scope>NUCLEOTIDE SEQUENCE</scope>
</reference>
<dbReference type="OrthoDB" id="1430869at2759"/>
<evidence type="ECO:0000313" key="2">
    <source>
        <dbReference type="Proteomes" id="UP001152484"/>
    </source>
</evidence>
<name>A0A9P1A1K7_CUSEU</name>
<proteinExistence type="predicted"/>
<gene>
    <name evidence="1" type="ORF">CEURO_LOCUS22639</name>
</gene>
<organism evidence="1 2">
    <name type="scientific">Cuscuta europaea</name>
    <name type="common">European dodder</name>
    <dbReference type="NCBI Taxonomy" id="41803"/>
    <lineage>
        <taxon>Eukaryota</taxon>
        <taxon>Viridiplantae</taxon>
        <taxon>Streptophyta</taxon>
        <taxon>Embryophyta</taxon>
        <taxon>Tracheophyta</taxon>
        <taxon>Spermatophyta</taxon>
        <taxon>Magnoliopsida</taxon>
        <taxon>eudicotyledons</taxon>
        <taxon>Gunneridae</taxon>
        <taxon>Pentapetalae</taxon>
        <taxon>asterids</taxon>
        <taxon>lamiids</taxon>
        <taxon>Solanales</taxon>
        <taxon>Convolvulaceae</taxon>
        <taxon>Cuscuteae</taxon>
        <taxon>Cuscuta</taxon>
        <taxon>Cuscuta subgen. Cuscuta</taxon>
    </lineage>
</organism>
<evidence type="ECO:0000313" key="1">
    <source>
        <dbReference type="EMBL" id="CAH9120222.1"/>
    </source>
</evidence>
<dbReference type="AlphaFoldDB" id="A0A9P1A1K7"/>